<dbReference type="CDD" id="cd03130">
    <property type="entry name" value="GATase1_CobB"/>
    <property type="match status" value="1"/>
</dbReference>
<dbReference type="OrthoDB" id="9764035at2"/>
<keyword evidence="6" id="KW-0315">Glutamine amidotransferase</keyword>
<dbReference type="GO" id="GO:0005524">
    <property type="term" value="F:ATP binding"/>
    <property type="evidence" value="ECO:0007669"/>
    <property type="project" value="UniProtKB-KW"/>
</dbReference>
<dbReference type="InterPro" id="IPR011698">
    <property type="entry name" value="GATase_3"/>
</dbReference>
<sequence>MGGSDGMKNREENQPMRTQTDGACSRKRQMEGASGCPRILIAGTGSGCGKTTLTCGILYGLLQRGMHPCACKCGPDYIDPMFHSRVLGVETGNLDSFFTDKETMRRLLAREKGDLCVIEGVMGYYDGCGFTEKGSASEIAALTQTPVILTVNARGMSRSVLAVLRGFLAAQTEQNIRGVIFNQLPAKLYPDIRREAEAMGVRALGYLPRIPGAAFESRKLGLVAPDEIQGFRKKLGLLYETMRETIDWDGILALAKEAPGFTCIPEEKDGPDGRGVKIAVAKDEAFCFLYRDNLEFLKALGCEILFFSPLREKEIPEGADALILNGGYPELHAAALEANTAMRQAVSRAVKDGMPVIAECGGFMYLHERLQGEDGKEYGMAGVLHGECHKTSGLARFGYITMEAEKDNLLCPAGGTLKAHEFHYYDSTLLPDAFTAKKTGGSACWKAGVADKRMYAGFPHLYFYGNKEAAYAFVRAAKEYGHRAGI</sequence>
<proteinExistence type="predicted"/>
<dbReference type="AlphaFoldDB" id="A0A3E3J4E7"/>
<dbReference type="GO" id="GO:0042242">
    <property type="term" value="F:cobyrinic acid a,c-diamide synthase activity"/>
    <property type="evidence" value="ECO:0007669"/>
    <property type="project" value="InterPro"/>
</dbReference>
<accession>A0A3E3J4E7</accession>
<dbReference type="PANTHER" id="PTHR43873">
    <property type="entry name" value="COBYRINATE A,C-DIAMIDE SYNTHASE"/>
    <property type="match status" value="1"/>
</dbReference>
<dbReference type="InterPro" id="IPR002586">
    <property type="entry name" value="CobQ/CobB/MinD/ParA_Nub-bd_dom"/>
</dbReference>
<gene>
    <name evidence="10" type="ORF">DWY69_03555</name>
</gene>
<evidence type="ECO:0000256" key="6">
    <source>
        <dbReference type="ARBA" id="ARBA00022962"/>
    </source>
</evidence>
<evidence type="ECO:0000256" key="1">
    <source>
        <dbReference type="ARBA" id="ARBA00001946"/>
    </source>
</evidence>
<comment type="cofactor">
    <cofactor evidence="1">
        <name>Mg(2+)</name>
        <dbReference type="ChEBI" id="CHEBI:18420"/>
    </cofactor>
</comment>
<keyword evidence="3" id="KW-0547">Nucleotide-binding</keyword>
<dbReference type="PANTHER" id="PTHR43873:SF1">
    <property type="entry name" value="COBYRINATE A,C-DIAMIDE SYNTHASE"/>
    <property type="match status" value="1"/>
</dbReference>
<comment type="caution">
    <text evidence="10">The sequence shown here is derived from an EMBL/GenBank/DDBJ whole genome shotgun (WGS) entry which is preliminary data.</text>
</comment>
<dbReference type="Gene3D" id="3.40.50.300">
    <property type="entry name" value="P-loop containing nucleotide triphosphate hydrolases"/>
    <property type="match status" value="1"/>
</dbReference>
<evidence type="ECO:0000256" key="4">
    <source>
        <dbReference type="ARBA" id="ARBA00022840"/>
    </source>
</evidence>
<reference evidence="10 11" key="1">
    <citation type="submission" date="2018-08" db="EMBL/GenBank/DDBJ databases">
        <title>A genome reference for cultivated species of the human gut microbiota.</title>
        <authorList>
            <person name="Zou Y."/>
            <person name="Xue W."/>
            <person name="Luo G."/>
        </authorList>
    </citation>
    <scope>NUCLEOTIDE SEQUENCE [LARGE SCALE GENOMIC DNA]</scope>
    <source>
        <strain evidence="10 11">AF26-4BH</strain>
    </source>
</reference>
<evidence type="ECO:0000313" key="10">
    <source>
        <dbReference type="EMBL" id="RGE74162.1"/>
    </source>
</evidence>
<evidence type="ECO:0000256" key="2">
    <source>
        <dbReference type="ARBA" id="ARBA00022598"/>
    </source>
</evidence>
<evidence type="ECO:0000313" key="11">
    <source>
        <dbReference type="Proteomes" id="UP000261166"/>
    </source>
</evidence>
<evidence type="ECO:0000256" key="3">
    <source>
        <dbReference type="ARBA" id="ARBA00022741"/>
    </source>
</evidence>
<dbReference type="InterPro" id="IPR027417">
    <property type="entry name" value="P-loop_NTPase"/>
</dbReference>
<dbReference type="NCBIfam" id="NF002204">
    <property type="entry name" value="PRK01077.1"/>
    <property type="match status" value="1"/>
</dbReference>
<keyword evidence="4" id="KW-0067">ATP-binding</keyword>
<evidence type="ECO:0000259" key="8">
    <source>
        <dbReference type="Pfam" id="PF01656"/>
    </source>
</evidence>
<dbReference type="Proteomes" id="UP000261166">
    <property type="component" value="Unassembled WGS sequence"/>
</dbReference>
<evidence type="ECO:0000259" key="9">
    <source>
        <dbReference type="Pfam" id="PF07685"/>
    </source>
</evidence>
<dbReference type="EMBL" id="QVLU01000002">
    <property type="protein sequence ID" value="RGE74162.1"/>
    <property type="molecule type" value="Genomic_DNA"/>
</dbReference>
<feature type="domain" description="CobB/CobQ-like glutamine amidotransferase" evidence="9">
    <location>
        <begin position="277"/>
        <end position="465"/>
    </location>
</feature>
<keyword evidence="5" id="KW-0460">Magnesium</keyword>
<evidence type="ECO:0000256" key="7">
    <source>
        <dbReference type="SAM" id="MobiDB-lite"/>
    </source>
</evidence>
<protein>
    <submittedName>
        <fullName evidence="10">Cobyrinate a,c-diamide synthase</fullName>
    </submittedName>
</protein>
<dbReference type="Pfam" id="PF07685">
    <property type="entry name" value="GATase_3"/>
    <property type="match status" value="1"/>
</dbReference>
<organism evidence="10 11">
    <name type="scientific">Eisenbergiella massiliensis</name>
    <dbReference type="NCBI Taxonomy" id="1720294"/>
    <lineage>
        <taxon>Bacteria</taxon>
        <taxon>Bacillati</taxon>
        <taxon>Bacillota</taxon>
        <taxon>Clostridia</taxon>
        <taxon>Lachnospirales</taxon>
        <taxon>Lachnospiraceae</taxon>
        <taxon>Eisenbergiella</taxon>
    </lineage>
</organism>
<evidence type="ECO:0000256" key="5">
    <source>
        <dbReference type="ARBA" id="ARBA00022842"/>
    </source>
</evidence>
<dbReference type="PROSITE" id="PS51274">
    <property type="entry name" value="GATASE_COBBQ"/>
    <property type="match status" value="1"/>
</dbReference>
<feature type="region of interest" description="Disordered" evidence="7">
    <location>
        <begin position="1"/>
        <end position="26"/>
    </location>
</feature>
<dbReference type="NCBIfam" id="TIGR00379">
    <property type="entry name" value="cobB"/>
    <property type="match status" value="1"/>
</dbReference>
<dbReference type="SUPFAM" id="SSF52540">
    <property type="entry name" value="P-loop containing nucleoside triphosphate hydrolases"/>
    <property type="match status" value="1"/>
</dbReference>
<dbReference type="InterPro" id="IPR004484">
    <property type="entry name" value="CbiA/CobB_synth"/>
</dbReference>
<dbReference type="Gene3D" id="3.40.50.880">
    <property type="match status" value="1"/>
</dbReference>
<name>A0A3E3J4E7_9FIRM</name>
<dbReference type="SUPFAM" id="SSF52317">
    <property type="entry name" value="Class I glutamine amidotransferase-like"/>
    <property type="match status" value="1"/>
</dbReference>
<dbReference type="InterPro" id="IPR029062">
    <property type="entry name" value="Class_I_gatase-like"/>
</dbReference>
<keyword evidence="2" id="KW-0436">Ligase</keyword>
<feature type="domain" description="CobQ/CobB/MinD/ParA nucleotide binding" evidence="8">
    <location>
        <begin position="39"/>
        <end position="210"/>
    </location>
</feature>
<dbReference type="Pfam" id="PF01656">
    <property type="entry name" value="CbiA"/>
    <property type="match status" value="1"/>
</dbReference>